<accession>B8HHY9</accession>
<geneLocation type="plasmid" evidence="1 2">
    <name>pACHL01</name>
</geneLocation>
<evidence type="ECO:0000313" key="1">
    <source>
        <dbReference type="EMBL" id="ACL42036.1"/>
    </source>
</evidence>
<evidence type="ECO:0000313" key="2">
    <source>
        <dbReference type="Proteomes" id="UP000002505"/>
    </source>
</evidence>
<dbReference type="HOGENOM" id="CLU_3021807_0_0_11"/>
<dbReference type="Proteomes" id="UP000002505">
    <property type="component" value="Plasmid pACHL01"/>
</dbReference>
<reference evidence="1" key="1">
    <citation type="submission" date="2009-01" db="EMBL/GenBank/DDBJ databases">
        <title>Complete sequence of plasmid1 of Arthrobacter chlorophenolicus A6.</title>
        <authorList>
            <consortium name="US DOE Joint Genome Institute"/>
            <person name="Lucas S."/>
            <person name="Copeland A."/>
            <person name="Lapidus A."/>
            <person name="Glavina del Rio T."/>
            <person name="Tice H."/>
            <person name="Bruce D."/>
            <person name="Goodwin L."/>
            <person name="Pitluck S."/>
            <person name="Goltsman E."/>
            <person name="Clum A."/>
            <person name="Larimer F."/>
            <person name="Land M."/>
            <person name="Hauser L."/>
            <person name="Kyrpides N."/>
            <person name="Mikhailova N."/>
            <person name="Jansson J."/>
            <person name="Richardson P."/>
        </authorList>
    </citation>
    <scope>NUCLEOTIDE SEQUENCE [LARGE SCALE GENOMIC DNA]</scope>
    <source>
        <strain evidence="1">A6</strain>
        <plasmid evidence="1">pACHL01</plasmid>
    </source>
</reference>
<gene>
    <name evidence="1" type="ordered locus">Achl_4085</name>
</gene>
<dbReference type="EMBL" id="CP001342">
    <property type="protein sequence ID" value="ACL42036.1"/>
    <property type="molecule type" value="Genomic_DNA"/>
</dbReference>
<name>B8HHY9_PSECP</name>
<keyword evidence="2" id="KW-1185">Reference proteome</keyword>
<dbReference type="AlphaFoldDB" id="B8HHY9"/>
<proteinExistence type="predicted"/>
<keyword evidence="1" id="KW-0614">Plasmid</keyword>
<dbReference type="RefSeq" id="WP_012623053.1">
    <property type="nucleotide sequence ID" value="NC_011879.1"/>
</dbReference>
<organism evidence="1 2">
    <name type="scientific">Pseudarthrobacter chlorophenolicus (strain ATCC 700700 / DSM 12829 / CIP 107037 / JCM 12360 / KCTC 9906 / NCIMB 13794 / A6)</name>
    <name type="common">Arthrobacter chlorophenolicus</name>
    <dbReference type="NCBI Taxonomy" id="452863"/>
    <lineage>
        <taxon>Bacteria</taxon>
        <taxon>Bacillati</taxon>
        <taxon>Actinomycetota</taxon>
        <taxon>Actinomycetes</taxon>
        <taxon>Micrococcales</taxon>
        <taxon>Micrococcaceae</taxon>
        <taxon>Pseudarthrobacter</taxon>
    </lineage>
</organism>
<sequence length="55" mass="5888">MNRALAVAVRHQLDSGALQPGDLDRALRDGRVTLSIGLKHANGETDGPDRTHEGQ</sequence>
<dbReference type="KEGG" id="ach:Achl_4085"/>
<protein>
    <submittedName>
        <fullName evidence="1">Uncharacterized protein</fullName>
    </submittedName>
</protein>